<accession>A0A1I5CGV6</accession>
<dbReference type="STRING" id="655353.SAMN04488056_102230"/>
<dbReference type="Proteomes" id="UP000199236">
    <property type="component" value="Unassembled WGS sequence"/>
</dbReference>
<evidence type="ECO:0000313" key="4">
    <source>
        <dbReference type="EMBL" id="SFN86156.1"/>
    </source>
</evidence>
<feature type="chain" id="PRO_5011510446" evidence="3">
    <location>
        <begin position="21"/>
        <end position="310"/>
    </location>
</feature>
<organism evidence="4 5">
    <name type="scientific">Cohaesibacter marisflavi</name>
    <dbReference type="NCBI Taxonomy" id="655353"/>
    <lineage>
        <taxon>Bacteria</taxon>
        <taxon>Pseudomonadati</taxon>
        <taxon>Pseudomonadota</taxon>
        <taxon>Alphaproteobacteria</taxon>
        <taxon>Hyphomicrobiales</taxon>
        <taxon>Cohaesibacteraceae</taxon>
    </lineage>
</organism>
<evidence type="ECO:0000256" key="2">
    <source>
        <dbReference type="PIRSR" id="PIRSR002825-1"/>
    </source>
</evidence>
<name>A0A1I5CGV6_9HYPH</name>
<dbReference type="EMBL" id="FOVR01000002">
    <property type="protein sequence ID" value="SFN86156.1"/>
    <property type="molecule type" value="Genomic_DNA"/>
</dbReference>
<dbReference type="CDD" id="cd13547">
    <property type="entry name" value="PBP2_Fbp_like_2"/>
    <property type="match status" value="1"/>
</dbReference>
<feature type="signal peptide" evidence="3">
    <location>
        <begin position="1"/>
        <end position="20"/>
    </location>
</feature>
<dbReference type="GO" id="GO:0030975">
    <property type="term" value="F:thiamine binding"/>
    <property type="evidence" value="ECO:0007669"/>
    <property type="project" value="TreeGrafter"/>
</dbReference>
<dbReference type="GO" id="GO:0030976">
    <property type="term" value="F:thiamine pyrophosphate binding"/>
    <property type="evidence" value="ECO:0007669"/>
    <property type="project" value="TreeGrafter"/>
</dbReference>
<proteinExistence type="predicted"/>
<evidence type="ECO:0000256" key="3">
    <source>
        <dbReference type="SAM" id="SignalP"/>
    </source>
</evidence>
<dbReference type="GO" id="GO:0030288">
    <property type="term" value="C:outer membrane-bounded periplasmic space"/>
    <property type="evidence" value="ECO:0007669"/>
    <property type="project" value="TreeGrafter"/>
</dbReference>
<evidence type="ECO:0000256" key="1">
    <source>
        <dbReference type="ARBA" id="ARBA00022729"/>
    </source>
</evidence>
<keyword evidence="5" id="KW-1185">Reference proteome</keyword>
<dbReference type="Pfam" id="PF13343">
    <property type="entry name" value="SBP_bac_6"/>
    <property type="match status" value="1"/>
</dbReference>
<keyword evidence="2" id="KW-0479">Metal-binding</keyword>
<gene>
    <name evidence="4" type="ORF">SAMN04488056_102230</name>
</gene>
<dbReference type="RefSeq" id="WP_090069465.1">
    <property type="nucleotide sequence ID" value="NZ_FOVR01000002.1"/>
</dbReference>
<evidence type="ECO:0000313" key="5">
    <source>
        <dbReference type="Proteomes" id="UP000199236"/>
    </source>
</evidence>
<dbReference type="PIRSF" id="PIRSF002825">
    <property type="entry name" value="CfbpA"/>
    <property type="match status" value="1"/>
</dbReference>
<dbReference type="GO" id="GO:0015888">
    <property type="term" value="P:thiamine transport"/>
    <property type="evidence" value="ECO:0007669"/>
    <property type="project" value="TreeGrafter"/>
</dbReference>
<sequence>MRRLTLALTLGLMASTAAHADVTVYSAGPGALIKNLVKGFTAKTGIKANVFQATTGKVMARLEAESANPVADVVVSASWGTATSFAEKGLLLPYTSPNAETVPDFLKTDTAVAQGVAGLVIGWNTKSGTPKPTDWSDLTKPEYKDLVTLPDPAASGGTYTLVEAFTANGMTDVLEGLKDNGAIVAGANKAALNPVLQGAKAAVFAGVDYITMGAAAKGESVEAIFPESGTVVAPRPIMILKSSQNQDDAKKFVDYVLSPEGQNEVAKVHLMPSRTDIKVDRPLIGDLKLLSTEGAPSREEVLAGFKKIFN</sequence>
<dbReference type="GO" id="GO:0046872">
    <property type="term" value="F:metal ion binding"/>
    <property type="evidence" value="ECO:0007669"/>
    <property type="project" value="UniProtKB-KW"/>
</dbReference>
<dbReference type="InterPro" id="IPR026045">
    <property type="entry name" value="Ferric-bd"/>
</dbReference>
<dbReference type="SUPFAM" id="SSF53850">
    <property type="entry name" value="Periplasmic binding protein-like II"/>
    <property type="match status" value="1"/>
</dbReference>
<protein>
    <submittedName>
        <fullName evidence="4">Iron(III) transport system substrate-binding protein</fullName>
    </submittedName>
</protein>
<dbReference type="Gene3D" id="3.40.190.10">
    <property type="entry name" value="Periplasmic binding protein-like II"/>
    <property type="match status" value="2"/>
</dbReference>
<keyword evidence="2" id="KW-0408">Iron</keyword>
<reference evidence="4 5" key="1">
    <citation type="submission" date="2016-10" db="EMBL/GenBank/DDBJ databases">
        <authorList>
            <person name="de Groot N.N."/>
        </authorList>
    </citation>
    <scope>NUCLEOTIDE SEQUENCE [LARGE SCALE GENOMIC DNA]</scope>
    <source>
        <strain evidence="4 5">CGMCC 1.9157</strain>
    </source>
</reference>
<dbReference type="PANTHER" id="PTHR30006:SF2">
    <property type="entry name" value="ABC TRANSPORTER SUBSTRATE-BINDING PROTEIN"/>
    <property type="match status" value="1"/>
</dbReference>
<keyword evidence="1 3" id="KW-0732">Signal</keyword>
<dbReference type="AlphaFoldDB" id="A0A1I5CGV6"/>
<dbReference type="OrthoDB" id="9766989at2"/>
<dbReference type="PANTHER" id="PTHR30006">
    <property type="entry name" value="THIAMINE-BINDING PERIPLASMIC PROTEIN-RELATED"/>
    <property type="match status" value="1"/>
</dbReference>
<feature type="binding site" evidence="2">
    <location>
        <position position="209"/>
    </location>
    <ligand>
        <name>Fe cation</name>
        <dbReference type="ChEBI" id="CHEBI:24875"/>
    </ligand>
</feature>